<keyword evidence="7" id="KW-1185">Reference proteome</keyword>
<dbReference type="Proteomes" id="UP000829291">
    <property type="component" value="Chromosome 1"/>
</dbReference>
<dbReference type="Pfam" id="PF05192">
    <property type="entry name" value="MutS_III"/>
    <property type="match status" value="1"/>
</dbReference>
<evidence type="ECO:0000256" key="2">
    <source>
        <dbReference type="ARBA" id="ARBA00022741"/>
    </source>
</evidence>
<dbReference type="InterPro" id="IPR000432">
    <property type="entry name" value="DNA_mismatch_repair_MutS_C"/>
</dbReference>
<evidence type="ECO:0000259" key="6">
    <source>
        <dbReference type="SMART" id="SM00534"/>
    </source>
</evidence>
<keyword evidence="4" id="KW-0238">DNA-binding</keyword>
<keyword evidence="2" id="KW-0547">Nucleotide-binding</keyword>
<dbReference type="SUPFAM" id="SSF48334">
    <property type="entry name" value="DNA repair protein MutS, domain III"/>
    <property type="match status" value="1"/>
</dbReference>
<dbReference type="GeneID" id="107218484"/>
<evidence type="ECO:0000256" key="1">
    <source>
        <dbReference type="ARBA" id="ARBA00006271"/>
    </source>
</evidence>
<dbReference type="InterPro" id="IPR045076">
    <property type="entry name" value="MutS"/>
</dbReference>
<feature type="non-terminal residue" evidence="8">
    <location>
        <position position="1"/>
    </location>
</feature>
<proteinExistence type="inferred from homology"/>
<evidence type="ECO:0000256" key="4">
    <source>
        <dbReference type="ARBA" id="ARBA00023125"/>
    </source>
</evidence>
<feature type="domain" description="DNA mismatch repair protein MutS core" evidence="5">
    <location>
        <begin position="215"/>
        <end position="533"/>
    </location>
</feature>
<dbReference type="SMART" id="SM00533">
    <property type="entry name" value="MUTSd"/>
    <property type="match status" value="1"/>
</dbReference>
<dbReference type="Gene3D" id="3.40.50.300">
    <property type="entry name" value="P-loop containing nucleotide triphosphate hydrolases"/>
    <property type="match status" value="1"/>
</dbReference>
<dbReference type="SUPFAM" id="SSF52540">
    <property type="entry name" value="P-loop containing nucleoside triphosphate hydrolases"/>
    <property type="match status" value="1"/>
</dbReference>
<keyword evidence="3" id="KW-0067">ATP-binding</keyword>
<dbReference type="InterPro" id="IPR027417">
    <property type="entry name" value="P-loop_NTPase"/>
</dbReference>
<dbReference type="InterPro" id="IPR007696">
    <property type="entry name" value="DNA_mismatch_repair_MutS_core"/>
</dbReference>
<accession>A0ABM3GQT5</accession>
<feature type="domain" description="DNA mismatch repair proteins mutS family" evidence="6">
    <location>
        <begin position="549"/>
        <end position="739"/>
    </location>
</feature>
<dbReference type="RefSeq" id="XP_046602630.1">
    <property type="nucleotide sequence ID" value="XM_046746674.1"/>
</dbReference>
<evidence type="ECO:0000259" key="5">
    <source>
        <dbReference type="SMART" id="SM00533"/>
    </source>
</evidence>
<evidence type="ECO:0000313" key="8">
    <source>
        <dbReference type="RefSeq" id="XP_046602630.1"/>
    </source>
</evidence>
<dbReference type="PANTHER" id="PTHR11361:SF20">
    <property type="entry name" value="MUTS PROTEIN HOMOLOG 5"/>
    <property type="match status" value="1"/>
</dbReference>
<dbReference type="Pfam" id="PF00488">
    <property type="entry name" value="MutS_V"/>
    <property type="match status" value="1"/>
</dbReference>
<protein>
    <submittedName>
        <fullName evidence="8">MutS protein homolog 5-like</fullName>
    </submittedName>
</protein>
<dbReference type="InterPro" id="IPR036187">
    <property type="entry name" value="DNA_mismatch_repair_MutS_sf"/>
</dbReference>
<sequence length="803" mass="91304">FQIVLSIIYQNGQLGAAYYNTIMSELYILEDIAESNLNFDMTNVIYRQSRPSFIITTSGMAEPFLTLLKKFILKENENFPVETPSSNNRFTRLKFKIMSKKEYGFSSCNTRVQHLKLEFEPDDLTDEDRILFLSSIINFNCSIMIHALGLLLKYLDKHWNAMALDAIGQAKFVQLHKLNLKDIVMVDNETYKGLQIVNPRHHPSLFKFGTSSSRKEGLSLYSILNRCQSRPGLQYLWSMFQHPTCDEKEINERLDVIEFCLDPTNQNIVQNMLPCLSKIHQITKVMNRLSAPQAKSSEWQRLHKTLCNIIHIVDICETCKNVLPLFTKIVDSATDEMHRLRYFIEYIVDFESSKRQNKFVAHAGVDPQLDQLNHENQTLPEVLSLMAERDLQELPEFVKACSMVYLPDIGYLLAVTHWESSPPEDYELPGLEFKFVANNICHYKSPGAVELQNTVGDILEKITKRQSQIMMQLVQYITKHIKPVIEIIKYIAKLDALISLSIVARDLNYVRPKISKSKIIDIKQGRHPLLEIINSSFITNDTLSSQDNSLIKIITGPNACGKSIYLKQVALIVFMAHIGSYVPAESATIGVIKHILTRIHFADTMAFNASSFMADLRQMNRAVSDATSNSLVIIDEFGKGTSYIDALSLLAAYLTDFINRGAECPHMFVSTHLHSVVDLIPQTSLVEKQTLNFLINQDGTVVFLHKITNGNSGMSFAHSVAAAAGLESKIVERALSIYENRKKKKPIHKLQTLNVYQQEKLAEKICKHLVTQKENVDMDGLKSCITQMWSKNFGNQSSKDDTI</sequence>
<dbReference type="PANTHER" id="PTHR11361">
    <property type="entry name" value="DNA MISMATCH REPAIR PROTEIN MUTS FAMILY MEMBER"/>
    <property type="match status" value="1"/>
</dbReference>
<dbReference type="InterPro" id="IPR017261">
    <property type="entry name" value="DNA_mismatch_repair_MutS/MSH"/>
</dbReference>
<dbReference type="SMART" id="SM00534">
    <property type="entry name" value="MUTSac"/>
    <property type="match status" value="1"/>
</dbReference>
<dbReference type="PIRSF" id="PIRSF037677">
    <property type="entry name" value="DNA_mis_repair_Msh6"/>
    <property type="match status" value="1"/>
</dbReference>
<evidence type="ECO:0000256" key="3">
    <source>
        <dbReference type="ARBA" id="ARBA00022840"/>
    </source>
</evidence>
<comment type="similarity">
    <text evidence="1">Belongs to the DNA mismatch repair MutS family.</text>
</comment>
<reference evidence="8" key="1">
    <citation type="submission" date="2025-08" db="UniProtKB">
        <authorList>
            <consortium name="RefSeq"/>
        </authorList>
    </citation>
    <scope>IDENTIFICATION</scope>
    <source>
        <tissue evidence="8">Thorax and Abdomen</tissue>
    </source>
</reference>
<organism evidence="7 8">
    <name type="scientific">Neodiprion lecontei</name>
    <name type="common">Redheaded pine sawfly</name>
    <dbReference type="NCBI Taxonomy" id="441921"/>
    <lineage>
        <taxon>Eukaryota</taxon>
        <taxon>Metazoa</taxon>
        <taxon>Ecdysozoa</taxon>
        <taxon>Arthropoda</taxon>
        <taxon>Hexapoda</taxon>
        <taxon>Insecta</taxon>
        <taxon>Pterygota</taxon>
        <taxon>Neoptera</taxon>
        <taxon>Endopterygota</taxon>
        <taxon>Hymenoptera</taxon>
        <taxon>Tenthredinoidea</taxon>
        <taxon>Diprionidae</taxon>
        <taxon>Diprioninae</taxon>
        <taxon>Neodiprion</taxon>
    </lineage>
</organism>
<dbReference type="Gene3D" id="1.10.1420.10">
    <property type="match status" value="1"/>
</dbReference>
<gene>
    <name evidence="8" type="primary">LOC107218484</name>
</gene>
<evidence type="ECO:0000313" key="7">
    <source>
        <dbReference type="Proteomes" id="UP000829291"/>
    </source>
</evidence>
<name>A0ABM3GQT5_NEOLC</name>